<keyword evidence="4" id="KW-1185">Reference proteome</keyword>
<reference evidence="3" key="1">
    <citation type="submission" date="2020-10" db="EMBL/GenBank/DDBJ databases">
        <title>Diversity and distribution of actinomycetes associated with coral in the coast of Hainan.</title>
        <authorList>
            <person name="Li F."/>
        </authorList>
    </citation>
    <scope>NUCLEOTIDE SEQUENCE</scope>
    <source>
        <strain evidence="3">HNM0983</strain>
    </source>
</reference>
<dbReference type="EMBL" id="JADEYC010000043">
    <property type="protein sequence ID" value="MBE9376495.1"/>
    <property type="molecule type" value="Genomic_DNA"/>
</dbReference>
<dbReference type="Pfam" id="PF01370">
    <property type="entry name" value="Epimerase"/>
    <property type="match status" value="1"/>
</dbReference>
<evidence type="ECO:0000256" key="1">
    <source>
        <dbReference type="ARBA" id="ARBA00007637"/>
    </source>
</evidence>
<proteinExistence type="inferred from homology"/>
<dbReference type="Gene3D" id="3.40.50.720">
    <property type="entry name" value="NAD(P)-binding Rossmann-like Domain"/>
    <property type="match status" value="1"/>
</dbReference>
<dbReference type="Gene3D" id="3.90.25.10">
    <property type="entry name" value="UDP-galactose 4-epimerase, domain 1"/>
    <property type="match status" value="1"/>
</dbReference>
<evidence type="ECO:0000259" key="2">
    <source>
        <dbReference type="Pfam" id="PF01370"/>
    </source>
</evidence>
<sequence>MRVLVTGGAGFVGANLCAVLIERGHEVAVLDDLSTGLIGQLDGLDLEFHFGSVLSSDDLRRAGSGADAVVHLAGRPSVTRSIDDPRATHEANATGTLCVLEYARKTGKYVVMASSSSVYGSNPAEVKSESMACSPISPYAVSKLAAESYALAYGKSFGMPNLCLRFFNIYGPRQRSDHEHAALIPRLVNSALTDAPVTVLGDGEQSRDFTYIDTVAEVLAQAVERRVVHDQPVNLGFGRTTTINQVVDCLREVLATDVEVVHGESRPGDVRMSAADSTVLRSLFPTVRPVSLREGIGRTVEWMSSVLADERRAPEVAR</sequence>
<accession>A0A929BDR4</accession>
<dbReference type="InterPro" id="IPR001509">
    <property type="entry name" value="Epimerase_deHydtase"/>
</dbReference>
<dbReference type="SUPFAM" id="SSF51735">
    <property type="entry name" value="NAD(P)-binding Rossmann-fold domains"/>
    <property type="match status" value="1"/>
</dbReference>
<name>A0A929BDR4_9PSEU</name>
<protein>
    <submittedName>
        <fullName evidence="3">NAD-dependent epimerase/dehydratase family protein</fullName>
    </submittedName>
</protein>
<evidence type="ECO:0000313" key="4">
    <source>
        <dbReference type="Proteomes" id="UP000598360"/>
    </source>
</evidence>
<evidence type="ECO:0000313" key="3">
    <source>
        <dbReference type="EMBL" id="MBE9376495.1"/>
    </source>
</evidence>
<feature type="domain" description="NAD-dependent epimerase/dehydratase" evidence="2">
    <location>
        <begin position="3"/>
        <end position="236"/>
    </location>
</feature>
<dbReference type="InterPro" id="IPR036291">
    <property type="entry name" value="NAD(P)-bd_dom_sf"/>
</dbReference>
<dbReference type="RefSeq" id="WP_193930214.1">
    <property type="nucleotide sequence ID" value="NZ_JADEYC010000043.1"/>
</dbReference>
<comment type="caution">
    <text evidence="3">The sequence shown here is derived from an EMBL/GenBank/DDBJ whole genome shotgun (WGS) entry which is preliminary data.</text>
</comment>
<gene>
    <name evidence="3" type="ORF">IQ251_18755</name>
</gene>
<comment type="similarity">
    <text evidence="1">Belongs to the NAD(P)-dependent epimerase/dehydratase family.</text>
</comment>
<dbReference type="Proteomes" id="UP000598360">
    <property type="component" value="Unassembled WGS sequence"/>
</dbReference>
<dbReference type="PANTHER" id="PTHR43000">
    <property type="entry name" value="DTDP-D-GLUCOSE 4,6-DEHYDRATASE-RELATED"/>
    <property type="match status" value="1"/>
</dbReference>
<dbReference type="AlphaFoldDB" id="A0A929BDR4"/>
<organism evidence="3 4">
    <name type="scientific">Saccharopolyspora montiporae</name>
    <dbReference type="NCBI Taxonomy" id="2781240"/>
    <lineage>
        <taxon>Bacteria</taxon>
        <taxon>Bacillati</taxon>
        <taxon>Actinomycetota</taxon>
        <taxon>Actinomycetes</taxon>
        <taxon>Pseudonocardiales</taxon>
        <taxon>Pseudonocardiaceae</taxon>
        <taxon>Saccharopolyspora</taxon>
    </lineage>
</organism>